<dbReference type="InterPro" id="IPR027417">
    <property type="entry name" value="P-loop_NTPase"/>
</dbReference>
<dbReference type="EMBL" id="CCEJ010000001">
    <property type="protein sequence ID" value="CDR32901.1"/>
    <property type="molecule type" value="Genomic_DNA"/>
</dbReference>
<dbReference type="InterPro" id="IPR038718">
    <property type="entry name" value="SNF2-like_sf"/>
</dbReference>
<dbReference type="RefSeq" id="WP_041016423.1">
    <property type="nucleotide sequence ID" value="NZ_CCEJ010000001.1"/>
</dbReference>
<comment type="caution">
    <text evidence="3">The sequence shown here is derived from an EMBL/GenBank/DDBJ whole genome shotgun (WGS) entry which is preliminary data.</text>
</comment>
<dbReference type="Pfam" id="PF00176">
    <property type="entry name" value="SNF2-rel_dom"/>
    <property type="match status" value="1"/>
</dbReference>
<reference evidence="3" key="2">
    <citation type="submission" date="2014-09" db="EMBL/GenBank/DDBJ databases">
        <title>Criblamydia sequanensis harbors a mega-plasmid encoding arsenite resistance.</title>
        <authorList>
            <person name="Bertelli C."/>
            <person name="Goesmann A."/>
            <person name="Greub G."/>
        </authorList>
    </citation>
    <scope>NUCLEOTIDE SEQUENCE [LARGE SCALE GENOMIC DNA]</scope>
    <source>
        <strain evidence="3">CRIB-18</strain>
    </source>
</reference>
<dbReference type="GO" id="GO:0005524">
    <property type="term" value="F:ATP binding"/>
    <property type="evidence" value="ECO:0007669"/>
    <property type="project" value="InterPro"/>
</dbReference>
<evidence type="ECO:0000256" key="1">
    <source>
        <dbReference type="SAM" id="MobiDB-lite"/>
    </source>
</evidence>
<dbReference type="InterPro" id="IPR000330">
    <property type="entry name" value="SNF2_N"/>
</dbReference>
<dbReference type="SUPFAM" id="SSF52540">
    <property type="entry name" value="P-loop containing nucleoside triphosphate hydrolases"/>
    <property type="match status" value="2"/>
</dbReference>
<dbReference type="Proteomes" id="UP000031552">
    <property type="component" value="Unassembled WGS sequence"/>
</dbReference>
<dbReference type="STRING" id="1437425.CSEC_0057"/>
<reference evidence="3" key="1">
    <citation type="submission" date="2013-12" db="EMBL/GenBank/DDBJ databases">
        <authorList>
            <person name="Linke B."/>
        </authorList>
    </citation>
    <scope>NUCLEOTIDE SEQUENCE [LARGE SCALE GENOMIC DNA]</scope>
    <source>
        <strain evidence="3">CRIB-18</strain>
    </source>
</reference>
<feature type="domain" description="SNF2 N-terminal" evidence="2">
    <location>
        <begin position="994"/>
        <end position="1088"/>
    </location>
</feature>
<dbReference type="Gene3D" id="3.40.50.10810">
    <property type="entry name" value="Tandem AAA-ATPase domain"/>
    <property type="match status" value="2"/>
</dbReference>
<accession>A0A090CXV9</accession>
<evidence type="ECO:0000313" key="4">
    <source>
        <dbReference type="Proteomes" id="UP000031552"/>
    </source>
</evidence>
<sequence>MQCTFPSGDPLPQIYPEQFVPDTLSTPMDIERTRPQFSSQKFNNFLVKFQYKNALDYIKTFKDSSNSSDLEILASLGIAYFLNNKVHKGFAILHNLESFGHSKYIKLLKAHSLMATHSFIEALYTLNEIVSQEPSPPLEILIFYGLCFTKVPYSGDIILKQNFVRAIYGFILQNINNHSQFSFFGSAIFHANLSLDSNLVALNYISKSLSNLILGLKNGTHYGSILIQLKEMVSKIERLDEQPVKNSHQIELIKILKNMTSVFRESLDSADSSICSLKLYDATNVFASSLALELSTYFKREGTEEEMIASILKWELETLDSIGTSLTNSDPVQLIPAALTRKRKRTKRIPATRYSGLEVLSGRTKPIALTKLLKQASEITLDTIQSCYKELVGLTLTWFEEEKEAIQICFRDNFESGEFKVAPFSLDQKVVQTLFSRLEECFASYEEGAFKIIESCFMHFITKAIPWVKVSARDNLEFINSRKFKALLSGIDEEESEEEAIDEDLEDRLVSKSNIEMLHGLRRNILSWIQENPLKFINLKQGFQKKQPVILLKSNKNGMECVASTLYFQNGFWPVSFISQNDLSQKILSHLCEDASIVDVQSGFLNLEQKVQFKLALDRSQFKFQEDGNVIPFIVLRSKENGLGAASESDRTCETDYEPQTKRSKKGRTKLLFMNYTDIDTFKDKFKCELLDFLNFPVIQDTRKIIHKQQFREAVSGSNLPSPLHNTLSEILRLSPSDLGEVSYFQRCLKLYQQICVSKMIDLHQRGIPGVLLAPQPGLGKTRMMAEFFMYLLKETPGPILYLGPIATVLQSIQEFQRSFSESILDLLDEIIKTLPSFTFEELALDGFLSSKVFFSCVQKQISSYSLKKVQIEKEIKEGEERVALIESLRVALSEKTKKEKQVLDYKLVALKETLALIGSSLDKLEAYKNSILKLSRDNHYSHILEPSNLQLDNDPDIFEKCFGNKCYTLISFDIFNDFIDKPTWEKNYCFSKKRAELSEKSCIVFLNLETLDKKELGLADMPWQAIGVDEAQKIANATTKHYKLVNELILSTKEKFSRPFVLLSTGTPFINDVSELTTYLNLFAPQRQRNQSPEILSMVAIANQLEIKKRRFLTKLSSYFEKPSKKKDAKEDLFKELLALFSLSESFKTTLNAVSIRVTREEVVKRYEEKLPKIIPSMITPSLEHFEEQKNCINEIEKTYHEKLKSKVKSIDGSLKFFIAYVKRIWRVAFHPKMKVELEERNRLSANLSRKSQGELLEFAKESALLTEIFDLANEDYYNGEFSKKLEKGVVFFVDEKAIGYAFKNLVSGLFDAEAHIITGEDEAEYRKIIIDGFEREMKKGERRALILLIQSSGLAYNISKNGSFAYFFCGDFRSAEVEQSMSRINRLNSLKEFIVLYEFDIPPVGKRILWHRSKKETFEGYYLNELTSENLPELFMKLYHGLYKSLNFPFYKGTKKRVRQNLKAFFNKEIESGKNLYLKKIQEKNPLLVEPSEGVEEDLALEENPQEDLELEAQEALMTLGQVRRESFFPQRQQDDYEPTFDRVSISDPLEESLFGLNESDSESTLNEGAAPSRPAKGKEKVGKSLNELAEERALEEKEQKKIENFLLKSHLNSEIIRDSIIETTLPFERKKWWILPLCVHGEVLNPKPLEEEEEGEIREKPAFCHNLEKALQAGMRLVNAPILEVSQALPHLSGIGLTARTSLYDLKKAHPAVDKLLFDLLQKNTRNDLSIEALKDIIINMGLYVSIYKVVSKEGQTEILKIPFVPQRSAGDREVVLLELGSGSIFHYDLLFPFGV</sequence>
<dbReference type="Gene3D" id="3.40.50.300">
    <property type="entry name" value="P-loop containing nucleotide triphosphate hydrolases"/>
    <property type="match status" value="1"/>
</dbReference>
<evidence type="ECO:0000313" key="3">
    <source>
        <dbReference type="EMBL" id="CDR32901.1"/>
    </source>
</evidence>
<gene>
    <name evidence="3" type="ORF">CSEC_0057</name>
</gene>
<name>A0A090CXV9_9BACT</name>
<evidence type="ECO:0000259" key="2">
    <source>
        <dbReference type="Pfam" id="PF00176"/>
    </source>
</evidence>
<keyword evidence="4" id="KW-1185">Reference proteome</keyword>
<proteinExistence type="predicted"/>
<protein>
    <recommendedName>
        <fullName evidence="2">SNF2 N-terminal domain-containing protein</fullName>
    </recommendedName>
</protein>
<feature type="region of interest" description="Disordered" evidence="1">
    <location>
        <begin position="1559"/>
        <end position="1585"/>
    </location>
</feature>
<organism evidence="3 4">
    <name type="scientific">Candidatus Criblamydia sequanensis CRIB-18</name>
    <dbReference type="NCBI Taxonomy" id="1437425"/>
    <lineage>
        <taxon>Bacteria</taxon>
        <taxon>Pseudomonadati</taxon>
        <taxon>Chlamydiota</taxon>
        <taxon>Chlamydiia</taxon>
        <taxon>Parachlamydiales</taxon>
        <taxon>Candidatus Criblamydiaceae</taxon>
        <taxon>Candidatus Criblamydia</taxon>
    </lineage>
</organism>